<keyword evidence="9" id="KW-1185">Reference proteome</keyword>
<name>A0A6C7E714_ILUCY</name>
<dbReference type="InterPro" id="IPR010935">
    <property type="entry name" value="SMC_hinge"/>
</dbReference>
<dbReference type="PIRSF" id="PIRSF005719">
    <property type="entry name" value="SMC"/>
    <property type="match status" value="1"/>
</dbReference>
<feature type="binding site" evidence="6">
    <location>
        <begin position="32"/>
        <end position="39"/>
    </location>
    <ligand>
        <name>ATP</name>
        <dbReference type="ChEBI" id="CHEBI:30616"/>
    </ligand>
</feature>
<dbReference type="AlphaFoldDB" id="A0A6C7E714"/>
<evidence type="ECO:0000256" key="1">
    <source>
        <dbReference type="ARBA" id="ARBA00022490"/>
    </source>
</evidence>
<dbReference type="SMART" id="SM00968">
    <property type="entry name" value="SMC_hinge"/>
    <property type="match status" value="1"/>
</dbReference>
<keyword evidence="1 6" id="KW-0963">Cytoplasm</keyword>
<feature type="coiled-coil region" evidence="6">
    <location>
        <begin position="167"/>
        <end position="215"/>
    </location>
</feature>
<dbReference type="InterPro" id="IPR024704">
    <property type="entry name" value="SMC"/>
</dbReference>
<dbReference type="Pfam" id="PF02463">
    <property type="entry name" value="SMC_N"/>
    <property type="match status" value="1"/>
</dbReference>
<keyword evidence="5 6" id="KW-0238">DNA-binding</keyword>
<protein>
    <recommendedName>
        <fullName evidence="6">Chromosome partition protein Smc</fullName>
    </recommendedName>
</protein>
<dbReference type="Proteomes" id="UP000011863">
    <property type="component" value="Chromosome"/>
</dbReference>
<dbReference type="InterPro" id="IPR036277">
    <property type="entry name" value="SMC_hinge_sf"/>
</dbReference>
<feature type="coiled-coil region" evidence="6">
    <location>
        <begin position="652"/>
        <end position="826"/>
    </location>
</feature>
<keyword evidence="3 6" id="KW-0067">ATP-binding</keyword>
<dbReference type="GO" id="GO:0005694">
    <property type="term" value="C:chromosome"/>
    <property type="evidence" value="ECO:0007669"/>
    <property type="project" value="InterPro"/>
</dbReference>
<comment type="subcellular location">
    <subcellularLocation>
        <location evidence="6">Cytoplasm</location>
    </subcellularLocation>
</comment>
<dbReference type="SUPFAM" id="SSF52540">
    <property type="entry name" value="P-loop containing nucleoside triphosphate hydrolases"/>
    <property type="match status" value="1"/>
</dbReference>
<dbReference type="GO" id="GO:0005524">
    <property type="term" value="F:ATP binding"/>
    <property type="evidence" value="ECO:0007669"/>
    <property type="project" value="UniProtKB-UniRule"/>
</dbReference>
<feature type="coiled-coil region" evidence="6">
    <location>
        <begin position="855"/>
        <end position="896"/>
    </location>
</feature>
<evidence type="ECO:0000259" key="7">
    <source>
        <dbReference type="SMART" id="SM00968"/>
    </source>
</evidence>
<dbReference type="GO" id="GO:0007059">
    <property type="term" value="P:chromosome segregation"/>
    <property type="evidence" value="ECO:0007669"/>
    <property type="project" value="UniProtKB-UniRule"/>
</dbReference>
<accession>A0A6C7E714</accession>
<dbReference type="Gene3D" id="1.20.1060.20">
    <property type="match status" value="1"/>
</dbReference>
<dbReference type="Gene3D" id="3.40.50.300">
    <property type="entry name" value="P-loop containing nucleotide triphosphate hydrolases"/>
    <property type="match status" value="2"/>
</dbReference>
<dbReference type="HAMAP" id="MF_01894">
    <property type="entry name" value="Smc_prok"/>
    <property type="match status" value="1"/>
</dbReference>
<keyword evidence="2 6" id="KW-0547">Nucleotide-binding</keyword>
<comment type="domain">
    <text evidence="6">Contains large globular domains required for ATP hydrolysis at each terminus and a third globular domain forming a flexible hinge near the middle of the molecule. These domains are separated by coiled-coil structures.</text>
</comment>
<dbReference type="GO" id="GO:0006260">
    <property type="term" value="P:DNA replication"/>
    <property type="evidence" value="ECO:0007669"/>
    <property type="project" value="UniProtKB-UniRule"/>
</dbReference>
<dbReference type="InterPro" id="IPR027417">
    <property type="entry name" value="P-loop_NTPase"/>
</dbReference>
<reference evidence="8 9" key="1">
    <citation type="journal article" date="2013" name="Int. J. Syst. Evol. Microbiol.">
        <title>Ilumatobacter nonamiense sp. nov. and Ilumatobacter coccineum sp. nov., isolated from seashore sand.</title>
        <authorList>
            <person name="Matsumoto A."/>
            <person name="Kasai H."/>
            <person name="Matsuo Y."/>
            <person name="Shizuri Y."/>
            <person name="Ichikawa N."/>
            <person name="Fujita N."/>
            <person name="Omura S."/>
            <person name="Takahashi Y."/>
        </authorList>
    </citation>
    <scope>NUCLEOTIDE SEQUENCE [LARGE SCALE GENOMIC DNA]</scope>
    <source>
        <strain evidence="9">NBRC 103263 / KCTC 29153 / YM16-304</strain>
    </source>
</reference>
<dbReference type="FunFam" id="3.40.50.300:FF:000984">
    <property type="entry name" value="Chromosome partition protein Smc"/>
    <property type="match status" value="1"/>
</dbReference>
<dbReference type="EMBL" id="AP012057">
    <property type="protein sequence ID" value="BAN02183.1"/>
    <property type="molecule type" value="Genomic_DNA"/>
</dbReference>
<proteinExistence type="inferred from homology"/>
<dbReference type="GO" id="GO:0007062">
    <property type="term" value="P:sister chromatid cohesion"/>
    <property type="evidence" value="ECO:0007669"/>
    <property type="project" value="InterPro"/>
</dbReference>
<evidence type="ECO:0000256" key="2">
    <source>
        <dbReference type="ARBA" id="ARBA00022741"/>
    </source>
</evidence>
<evidence type="ECO:0000313" key="8">
    <source>
        <dbReference type="EMBL" id="BAN02183.1"/>
    </source>
</evidence>
<feature type="coiled-coil region" evidence="6">
    <location>
        <begin position="401"/>
        <end position="470"/>
    </location>
</feature>
<dbReference type="KEGG" id="aym:YM304_18690"/>
<gene>
    <name evidence="6 8" type="primary">smc</name>
    <name evidence="8" type="ORF">YM304_18690</name>
</gene>
<dbReference type="NCBIfam" id="TIGR02168">
    <property type="entry name" value="SMC_prok_B"/>
    <property type="match status" value="1"/>
</dbReference>
<dbReference type="GO" id="GO:0030261">
    <property type="term" value="P:chromosome condensation"/>
    <property type="evidence" value="ECO:0007669"/>
    <property type="project" value="InterPro"/>
</dbReference>
<dbReference type="GO" id="GO:0005737">
    <property type="term" value="C:cytoplasm"/>
    <property type="evidence" value="ECO:0007669"/>
    <property type="project" value="UniProtKB-SubCell"/>
</dbReference>
<dbReference type="InterPro" id="IPR011890">
    <property type="entry name" value="SMC_prok"/>
</dbReference>
<dbReference type="Pfam" id="PF06470">
    <property type="entry name" value="SMC_hinge"/>
    <property type="match status" value="1"/>
</dbReference>
<evidence type="ECO:0000256" key="3">
    <source>
        <dbReference type="ARBA" id="ARBA00022840"/>
    </source>
</evidence>
<feature type="domain" description="SMC hinge" evidence="7">
    <location>
        <begin position="508"/>
        <end position="617"/>
    </location>
</feature>
<dbReference type="PANTHER" id="PTHR43977">
    <property type="entry name" value="STRUCTURAL MAINTENANCE OF CHROMOSOMES PROTEIN 3"/>
    <property type="match status" value="1"/>
</dbReference>
<sequence>MFLKNLTLKGFKSFADSTNMVLEPGVTVVVGPNGSGKSNVVDAMAWVLGAQSPKAVRSQKMDDVIFAGTAARPALGRAEVSITIDNSDGTLGVEFNEVTITRILFRTGESEYMINGVTCRLLDVQEMLSDAGVGRQQHVIVSQGQIDAVLNARPEERRAIIEEAAGVLKFRKRKEKAERRLDATEANLLRVQDLLREVRRQLRPLERQAKAAERHGSLIEELSALKTFVAGQEIKGLRTKLESLATVKLESSSAEAELKTTLAGLDTSVMSIEAQLSARGASDVSDRLVRVEQLRERARGLNAVLVERRRSLERDKGQLLDAGVVANLEADAAKFREELASVIEELGTFEPAAQALDDEEQAFKTERQQVLDAVGTDQPAAKAASAAAEVRGELRSVRAAMERFDGELRRATSRNESLTERFQLVEDEAARFRTECDEAGQVEGPLYDEVEAAEAALAAAIAQVEAARSVRSEAAATASSAAARVDALQMALDAARARAGAERLEGVDGVLGTLLDLIEIDDGWQPAVEAALGESLTAVVVSDPAAARSALDALRSSDTSGAVIALGARPAAGQAPSVGESVRPHARSNNSDVSELLDGLLGSAVRLDDVSAALDAAIAHPEAVVVTESGDRFGLSGWRIGAAGGGATAAALEQAQEASEAATLALAEADEQVATSDKALAEARAKEQTLSRQLDANDAKLSAASEGLARAQGERREIQSELESLARTIEEATENSAREAQRIAELEALLPALESDEQAEAEAARARGELRAELESRAAALASKRKDLEVRNAGLHERQQILERRIAEAERRLEADAEARAAAEDKRVVIERAIGAIDRLTALVDGHRTVVEAHHAELSEQRRKQSDEVRGLTTELEALRRERSENEKALDVTRERARKAELDEAEAKLRLETAIETLRRDLDIEPAVAEAAEMPEIPEGATPAGRVRELERELRLLGPINPLALEEFNELQTRHTFLEEQLEDVRSTRRDLARVIAAVDAEIQNVFAAAFADVSGNFTELFSLLFPGGTGKLKLTHPDDLLNTGIEVEAKPSGKNVKKLSLLSGGERSLTALAYLFAVFRSRPSPFYVMDEVEAALDDVNLHRFLGLIQEFRKDAQLIVVSHQKRTMEAGDCLLGVSMQPGGSSKVVTEKADTAAARS</sequence>
<evidence type="ECO:0000256" key="4">
    <source>
        <dbReference type="ARBA" id="ARBA00023054"/>
    </source>
</evidence>
<dbReference type="GO" id="GO:0016887">
    <property type="term" value="F:ATP hydrolysis activity"/>
    <property type="evidence" value="ECO:0007669"/>
    <property type="project" value="InterPro"/>
</dbReference>
<evidence type="ECO:0000256" key="6">
    <source>
        <dbReference type="HAMAP-Rule" id="MF_01894"/>
    </source>
</evidence>
<comment type="subunit">
    <text evidence="6">Homodimer.</text>
</comment>
<dbReference type="InterPro" id="IPR003395">
    <property type="entry name" value="RecF/RecN/SMC_N"/>
</dbReference>
<dbReference type="GO" id="GO:0003677">
    <property type="term" value="F:DNA binding"/>
    <property type="evidence" value="ECO:0007669"/>
    <property type="project" value="UniProtKB-UniRule"/>
</dbReference>
<comment type="function">
    <text evidence="6">Required for chromosome condensation and partitioning.</text>
</comment>
<dbReference type="RefSeq" id="WP_015441430.1">
    <property type="nucleotide sequence ID" value="NC_020520.1"/>
</dbReference>
<comment type="similarity">
    <text evidence="6">Belongs to the SMC family.</text>
</comment>
<dbReference type="SUPFAM" id="SSF75553">
    <property type="entry name" value="Smc hinge domain"/>
    <property type="match status" value="1"/>
</dbReference>
<organism evidence="8 9">
    <name type="scientific">Ilumatobacter coccineus (strain NBRC 103263 / KCTC 29153 / YM16-304)</name>
    <dbReference type="NCBI Taxonomy" id="1313172"/>
    <lineage>
        <taxon>Bacteria</taxon>
        <taxon>Bacillati</taxon>
        <taxon>Actinomycetota</taxon>
        <taxon>Acidimicrobiia</taxon>
        <taxon>Acidimicrobiales</taxon>
        <taxon>Ilumatobacteraceae</taxon>
        <taxon>Ilumatobacter</taxon>
    </lineage>
</organism>
<evidence type="ECO:0000313" key="9">
    <source>
        <dbReference type="Proteomes" id="UP000011863"/>
    </source>
</evidence>
<keyword evidence="4 6" id="KW-0175">Coiled coil</keyword>
<evidence type="ECO:0000256" key="5">
    <source>
        <dbReference type="ARBA" id="ARBA00023125"/>
    </source>
</evidence>